<reference evidence="3 4" key="1">
    <citation type="submission" date="2024-02" db="EMBL/GenBank/DDBJ databases">
        <title>Haloferula sargassicola NBRC 104335.</title>
        <authorList>
            <person name="Ichikawa N."/>
            <person name="Katano-Makiyama Y."/>
            <person name="Hidaka K."/>
        </authorList>
    </citation>
    <scope>NUCLEOTIDE SEQUENCE [LARGE SCALE GENOMIC DNA]</scope>
    <source>
        <strain evidence="3 4">NBRC 104335</strain>
    </source>
</reference>
<feature type="chain" id="PRO_5045117722" description="Asl1-like glycosyl hydrolase catalytic domain-containing protein" evidence="1">
    <location>
        <begin position="21"/>
        <end position="512"/>
    </location>
</feature>
<dbReference type="InterPro" id="IPR053183">
    <property type="entry name" value="ASL1"/>
</dbReference>
<evidence type="ECO:0000313" key="3">
    <source>
        <dbReference type="EMBL" id="GAA5481875.1"/>
    </source>
</evidence>
<keyword evidence="1" id="KW-0732">Signal</keyword>
<feature type="domain" description="Asl1-like glycosyl hydrolase catalytic" evidence="2">
    <location>
        <begin position="283"/>
        <end position="498"/>
    </location>
</feature>
<gene>
    <name evidence="3" type="ORF">Hsar01_01088</name>
</gene>
<comment type="caution">
    <text evidence="3">The sequence shown here is derived from an EMBL/GenBank/DDBJ whole genome shotgun (WGS) entry which is preliminary data.</text>
</comment>
<dbReference type="PANTHER" id="PTHR34154:SF3">
    <property type="entry name" value="ALKALI-SENSITIVE LINKAGE PROTEIN 1"/>
    <property type="match status" value="1"/>
</dbReference>
<accession>A0ABP9UJT3</accession>
<evidence type="ECO:0000259" key="2">
    <source>
        <dbReference type="Pfam" id="PF11790"/>
    </source>
</evidence>
<dbReference type="SUPFAM" id="SSF51445">
    <property type="entry name" value="(Trans)glycosidases"/>
    <property type="match status" value="1"/>
</dbReference>
<organism evidence="3 4">
    <name type="scientific">Haloferula sargassicola</name>
    <dbReference type="NCBI Taxonomy" id="490096"/>
    <lineage>
        <taxon>Bacteria</taxon>
        <taxon>Pseudomonadati</taxon>
        <taxon>Verrucomicrobiota</taxon>
        <taxon>Verrucomicrobiia</taxon>
        <taxon>Verrucomicrobiales</taxon>
        <taxon>Verrucomicrobiaceae</taxon>
        <taxon>Haloferula</taxon>
    </lineage>
</organism>
<dbReference type="Pfam" id="PF11790">
    <property type="entry name" value="Glyco_hydro_cc"/>
    <property type="match status" value="1"/>
</dbReference>
<dbReference type="Gene3D" id="3.20.20.80">
    <property type="entry name" value="Glycosidases"/>
    <property type="match status" value="1"/>
</dbReference>
<dbReference type="PANTHER" id="PTHR34154">
    <property type="entry name" value="ALKALI-SENSITIVE LINKAGE PROTEIN 1"/>
    <property type="match status" value="1"/>
</dbReference>
<dbReference type="InterPro" id="IPR017853">
    <property type="entry name" value="GH"/>
</dbReference>
<evidence type="ECO:0000313" key="4">
    <source>
        <dbReference type="Proteomes" id="UP001476282"/>
    </source>
</evidence>
<dbReference type="Proteomes" id="UP001476282">
    <property type="component" value="Unassembled WGS sequence"/>
</dbReference>
<sequence length="512" mass="57142">MLHRSLALLFALASLLPARQWVFQGIKEPVEAELVTEKNGFVVMTGANGKSFELPLENFTPANQAFIRIAAAKKEPAPFASPGKPIERTRDYKRREDERVTGTFLEIGPATEVHLTGADDPLRGSSVHFTAPDGWLVFENIRPSEVIEHFLDRMLVNGSAAEIDKNIRVNPYAGGAVVIPHGPDFPALNLFPSPGLSGTPTAFPIYDKPSSEDIPTAGSLVLKRGYTATLAENEDGSGFSINYVAQDHDVVIDPLPEGLGRRPKFVRVFPWNWCSKKGIAGGIHQGLDCGWFYDWNIGANSSPDLEYVAIRQNRHWPGMDQDWRHKGINHLLGFNEPHRPDQANLSVDDALAAWPVLLRTGLRVGSPAVSDGGLGWLYDFMNKADKAGLRVDFVAVHYYRAVPDPGDGRSAAAAMKRFIDDIHARTRRPIWITEWNNGANWTPHRDPSEKEQARAIADMIEMLDETPYVERYALYNWVEDGRKLKRDDGSLTPAGEVYRDRHSPVFFTQPRY</sequence>
<protein>
    <recommendedName>
        <fullName evidence="2">Asl1-like glycosyl hydrolase catalytic domain-containing protein</fullName>
    </recommendedName>
</protein>
<dbReference type="EMBL" id="BAABRI010000005">
    <property type="protein sequence ID" value="GAA5481875.1"/>
    <property type="molecule type" value="Genomic_DNA"/>
</dbReference>
<dbReference type="RefSeq" id="WP_353566023.1">
    <property type="nucleotide sequence ID" value="NZ_BAABRI010000005.1"/>
</dbReference>
<name>A0ABP9UJT3_9BACT</name>
<proteinExistence type="predicted"/>
<keyword evidence="4" id="KW-1185">Reference proteome</keyword>
<dbReference type="InterPro" id="IPR024655">
    <property type="entry name" value="Asl1_glyco_hydro_catalytic"/>
</dbReference>
<feature type="signal peptide" evidence="1">
    <location>
        <begin position="1"/>
        <end position="20"/>
    </location>
</feature>
<evidence type="ECO:0000256" key="1">
    <source>
        <dbReference type="SAM" id="SignalP"/>
    </source>
</evidence>